<protein>
    <submittedName>
        <fullName evidence="1">Uncharacterized protein</fullName>
    </submittedName>
</protein>
<sequence>MVIISFSRTTKHKQRDPPHSCWKIHCRHDVWVAKCRSVFVSKWFE</sequence>
<name>A0A0E9VWC2_ANGAN</name>
<accession>A0A0E9VWC2</accession>
<dbReference type="EMBL" id="GBXM01027024">
    <property type="protein sequence ID" value="JAH81553.1"/>
    <property type="molecule type" value="Transcribed_RNA"/>
</dbReference>
<reference evidence="1" key="1">
    <citation type="submission" date="2014-11" db="EMBL/GenBank/DDBJ databases">
        <authorList>
            <person name="Amaro Gonzalez C."/>
        </authorList>
    </citation>
    <scope>NUCLEOTIDE SEQUENCE</scope>
</reference>
<organism evidence="1">
    <name type="scientific">Anguilla anguilla</name>
    <name type="common">European freshwater eel</name>
    <name type="synonym">Muraena anguilla</name>
    <dbReference type="NCBI Taxonomy" id="7936"/>
    <lineage>
        <taxon>Eukaryota</taxon>
        <taxon>Metazoa</taxon>
        <taxon>Chordata</taxon>
        <taxon>Craniata</taxon>
        <taxon>Vertebrata</taxon>
        <taxon>Euteleostomi</taxon>
        <taxon>Actinopterygii</taxon>
        <taxon>Neopterygii</taxon>
        <taxon>Teleostei</taxon>
        <taxon>Anguilliformes</taxon>
        <taxon>Anguillidae</taxon>
        <taxon>Anguilla</taxon>
    </lineage>
</organism>
<reference evidence="1" key="2">
    <citation type="journal article" date="2015" name="Fish Shellfish Immunol.">
        <title>Early steps in the European eel (Anguilla anguilla)-Vibrio vulnificus interaction in the gills: Role of the RtxA13 toxin.</title>
        <authorList>
            <person name="Callol A."/>
            <person name="Pajuelo D."/>
            <person name="Ebbesson L."/>
            <person name="Teles M."/>
            <person name="MacKenzie S."/>
            <person name="Amaro C."/>
        </authorList>
    </citation>
    <scope>NUCLEOTIDE SEQUENCE</scope>
</reference>
<evidence type="ECO:0000313" key="1">
    <source>
        <dbReference type="EMBL" id="JAH81553.1"/>
    </source>
</evidence>
<dbReference type="AlphaFoldDB" id="A0A0E9VWC2"/>
<proteinExistence type="predicted"/>